<gene>
    <name evidence="1" type="ORF">SDC9_150690</name>
</gene>
<comment type="caution">
    <text evidence="1">The sequence shown here is derived from an EMBL/GenBank/DDBJ whole genome shotgun (WGS) entry which is preliminary data.</text>
</comment>
<name>A0A645EQ28_9ZZZZ</name>
<evidence type="ECO:0000313" key="1">
    <source>
        <dbReference type="EMBL" id="MPN03460.1"/>
    </source>
</evidence>
<dbReference type="EMBL" id="VSSQ01049378">
    <property type="protein sequence ID" value="MPN03460.1"/>
    <property type="molecule type" value="Genomic_DNA"/>
</dbReference>
<dbReference type="AlphaFoldDB" id="A0A645EQ28"/>
<protein>
    <submittedName>
        <fullName evidence="1">Uncharacterized protein</fullName>
    </submittedName>
</protein>
<sequence length="95" mass="10206">MHAVLTFSGISKSGSPTLKGTILGLLAVISKNLANPDGGNALINGETTVLKSNVDISIKPTFQKYITLARKNVLHIFAGRKIHMICVKSIILNDY</sequence>
<accession>A0A645EQ28</accession>
<organism evidence="1">
    <name type="scientific">bioreactor metagenome</name>
    <dbReference type="NCBI Taxonomy" id="1076179"/>
    <lineage>
        <taxon>unclassified sequences</taxon>
        <taxon>metagenomes</taxon>
        <taxon>ecological metagenomes</taxon>
    </lineage>
</organism>
<proteinExistence type="predicted"/>
<reference evidence="1" key="1">
    <citation type="submission" date="2019-08" db="EMBL/GenBank/DDBJ databases">
        <authorList>
            <person name="Kucharzyk K."/>
            <person name="Murdoch R.W."/>
            <person name="Higgins S."/>
            <person name="Loffler F."/>
        </authorList>
    </citation>
    <scope>NUCLEOTIDE SEQUENCE</scope>
</reference>